<feature type="transmembrane region" description="Helical" evidence="1">
    <location>
        <begin position="16"/>
        <end position="43"/>
    </location>
</feature>
<dbReference type="AlphaFoldDB" id="A0A3M7T6Z1"/>
<dbReference type="Proteomes" id="UP000276133">
    <property type="component" value="Unassembled WGS sequence"/>
</dbReference>
<organism evidence="2 3">
    <name type="scientific">Brachionus plicatilis</name>
    <name type="common">Marine rotifer</name>
    <name type="synonym">Brachionus muelleri</name>
    <dbReference type="NCBI Taxonomy" id="10195"/>
    <lineage>
        <taxon>Eukaryota</taxon>
        <taxon>Metazoa</taxon>
        <taxon>Spiralia</taxon>
        <taxon>Gnathifera</taxon>
        <taxon>Rotifera</taxon>
        <taxon>Eurotatoria</taxon>
        <taxon>Monogononta</taxon>
        <taxon>Pseudotrocha</taxon>
        <taxon>Ploima</taxon>
        <taxon>Brachionidae</taxon>
        <taxon>Brachionus</taxon>
    </lineage>
</organism>
<keyword evidence="1" id="KW-0472">Membrane</keyword>
<proteinExistence type="predicted"/>
<keyword evidence="1" id="KW-0812">Transmembrane</keyword>
<protein>
    <submittedName>
        <fullName evidence="2">Uncharacterized protein</fullName>
    </submittedName>
</protein>
<accession>A0A3M7T6Z1</accession>
<dbReference type="EMBL" id="REGN01000185">
    <property type="protein sequence ID" value="RNA43677.1"/>
    <property type="molecule type" value="Genomic_DNA"/>
</dbReference>
<sequence length="255" mass="28497">MYGSGFYSQNGKPTSFVFIASAAVFILSLLGIAFLVVGLVALVSNISGSNVKSKNGEIFLEEKIINGFTDIQIRIQNAGYLYRISKKKNVCGNISDIESIFSQCNPKILTSDDKTLMIQTKKLNLSCDNDEKKLFWSSEWIISSSTIKFDENYVIKILYSIKTCTSSKDKFINKILLNSTIESISGFLVFVDENNIIEKEYKNCSFALKELDNSIKPCIEIRNASIPNDLKKTPINFKSGLRKGFLNENSIGAKN</sequence>
<keyword evidence="1" id="KW-1133">Transmembrane helix</keyword>
<reference evidence="2 3" key="1">
    <citation type="journal article" date="2018" name="Sci. Rep.">
        <title>Genomic signatures of local adaptation to the degree of environmental predictability in rotifers.</title>
        <authorList>
            <person name="Franch-Gras L."/>
            <person name="Hahn C."/>
            <person name="Garcia-Roger E.M."/>
            <person name="Carmona M.J."/>
            <person name="Serra M."/>
            <person name="Gomez A."/>
        </authorList>
    </citation>
    <scope>NUCLEOTIDE SEQUENCE [LARGE SCALE GENOMIC DNA]</scope>
    <source>
        <strain evidence="2">HYR1</strain>
    </source>
</reference>
<evidence type="ECO:0000256" key="1">
    <source>
        <dbReference type="SAM" id="Phobius"/>
    </source>
</evidence>
<evidence type="ECO:0000313" key="2">
    <source>
        <dbReference type="EMBL" id="RNA43677.1"/>
    </source>
</evidence>
<dbReference type="OrthoDB" id="10607974at2759"/>
<name>A0A3M7T6Z1_BRAPC</name>
<evidence type="ECO:0000313" key="3">
    <source>
        <dbReference type="Proteomes" id="UP000276133"/>
    </source>
</evidence>
<keyword evidence="3" id="KW-1185">Reference proteome</keyword>
<gene>
    <name evidence="2" type="ORF">BpHYR1_045940</name>
</gene>
<comment type="caution">
    <text evidence="2">The sequence shown here is derived from an EMBL/GenBank/DDBJ whole genome shotgun (WGS) entry which is preliminary data.</text>
</comment>